<dbReference type="AlphaFoldDB" id="A0A3D9CQW4"/>
<protein>
    <submittedName>
        <fullName evidence="1">Uncharacterized protein</fullName>
    </submittedName>
</protein>
<dbReference type="RefSeq" id="WP_116036427.1">
    <property type="nucleotide sequence ID" value="NZ_JBHLVV010000069.1"/>
</dbReference>
<keyword evidence="2" id="KW-1185">Reference proteome</keyword>
<dbReference type="EMBL" id="QNUG01000037">
    <property type="protein sequence ID" value="REC68144.1"/>
    <property type="molecule type" value="Genomic_DNA"/>
</dbReference>
<evidence type="ECO:0000313" key="2">
    <source>
        <dbReference type="Proteomes" id="UP000256326"/>
    </source>
</evidence>
<proteinExistence type="predicted"/>
<gene>
    <name evidence="1" type="ORF">DRF58_14415</name>
</gene>
<sequence length="205" mass="24004">MIKIIQYFFLGQMHIKTMQDFEYIKIFPDKRVSGFVESFLLCANHNDEDKEVIIFPDGRVDIMFSCTDQEPLVAELFNLDKKARRYIFKKQTKLFMVCLTLLGADSRLGYNGTDFGKDEIRLPAGFWDISKEDLTSLDNFAEKVSEKLLEIFPKKMDERKQQLFELSIRQVVRRYQAPSLQQEKTQMAKIAFGTNFLMTQPKNTP</sequence>
<name>A0A3D9CQW4_9FLAO</name>
<reference evidence="1 2" key="1">
    <citation type="journal article" date="2006" name="Int. J. Syst. Evol. Microbiol.">
        <title>Chryseobacterium hispanicum sp. nov., isolated from the drinking water distribution system of Sevilla, Spain.</title>
        <authorList>
            <person name="Gallego V."/>
            <person name="Garcia M.T."/>
            <person name="Ventosa A."/>
        </authorList>
    </citation>
    <scope>NUCLEOTIDE SEQUENCE [LARGE SCALE GENOMIC DNA]</scope>
    <source>
        <strain evidence="1 2">KCTC 22104</strain>
    </source>
</reference>
<comment type="caution">
    <text evidence="1">The sequence shown here is derived from an EMBL/GenBank/DDBJ whole genome shotgun (WGS) entry which is preliminary data.</text>
</comment>
<evidence type="ECO:0000313" key="1">
    <source>
        <dbReference type="EMBL" id="REC68144.1"/>
    </source>
</evidence>
<dbReference type="OrthoDB" id="635259at2"/>
<dbReference type="Proteomes" id="UP000256326">
    <property type="component" value="Unassembled WGS sequence"/>
</dbReference>
<accession>A0A3D9CQW4</accession>
<organism evidence="1 2">
    <name type="scientific">Epilithonimonas hispanica</name>
    <dbReference type="NCBI Taxonomy" id="358687"/>
    <lineage>
        <taxon>Bacteria</taxon>
        <taxon>Pseudomonadati</taxon>
        <taxon>Bacteroidota</taxon>
        <taxon>Flavobacteriia</taxon>
        <taxon>Flavobacteriales</taxon>
        <taxon>Weeksellaceae</taxon>
        <taxon>Chryseobacterium group</taxon>
        <taxon>Epilithonimonas</taxon>
    </lineage>
</organism>